<sequence length="282" mass="30596">LKWLDSAIQFEVSHTPVVFIHGNSDAALHLSKTATGWSNTIEYFLDKGYTQAELYATSWGDTNTLNAAKRTHNCRDLLRLRRFVLAVLAYTGAPKVSLITHSMGVTLGRKLIKGGTVDGPDGSCNLGTPLTSKVDVFLGLAGGNFGLCACEGTGTLEPTCNKKNGFWPGDSCGLNTLTCGLSPLPFPCNGPTYSSLLMSMNTDNVREASIVFSAWSLADDLILYADEVWGRPTSLIPTSSGKVSFNCWMEANIYLLKVLDKVVFNIQPWSCHYQRGSICGNH</sequence>
<reference evidence="1" key="1">
    <citation type="submission" date="2017-02" db="UniProtKB">
        <authorList>
            <consortium name="WormBaseParasite"/>
        </authorList>
    </citation>
    <scope>IDENTIFICATION</scope>
</reference>
<dbReference type="GO" id="GO:0016042">
    <property type="term" value="P:lipid catabolic process"/>
    <property type="evidence" value="ECO:0007669"/>
    <property type="project" value="InterPro"/>
</dbReference>
<dbReference type="PANTHER" id="PTHR32015:SF1">
    <property type="entry name" value="LIPASE"/>
    <property type="match status" value="1"/>
</dbReference>
<proteinExistence type="predicted"/>
<dbReference type="InterPro" id="IPR002918">
    <property type="entry name" value="Lipase_EstA/Esterase_EstB"/>
</dbReference>
<protein>
    <submittedName>
        <fullName evidence="1">Triacylglycerol lipase</fullName>
    </submittedName>
</protein>
<organism evidence="1">
    <name type="scientific">Haemonchus placei</name>
    <name type="common">Barber's pole worm</name>
    <dbReference type="NCBI Taxonomy" id="6290"/>
    <lineage>
        <taxon>Eukaryota</taxon>
        <taxon>Metazoa</taxon>
        <taxon>Ecdysozoa</taxon>
        <taxon>Nematoda</taxon>
        <taxon>Chromadorea</taxon>
        <taxon>Rhabditida</taxon>
        <taxon>Rhabditina</taxon>
        <taxon>Rhabditomorpha</taxon>
        <taxon>Strongyloidea</taxon>
        <taxon>Trichostrongylidae</taxon>
        <taxon>Haemonchus</taxon>
    </lineage>
</organism>
<dbReference type="WBParaSite" id="HPLM_0000364501-mRNA-1">
    <property type="protein sequence ID" value="HPLM_0000364501-mRNA-1"/>
    <property type="gene ID" value="HPLM_0000364501"/>
</dbReference>
<accession>A0A0N4W1U5</accession>
<dbReference type="InterPro" id="IPR029058">
    <property type="entry name" value="AB_hydrolase_fold"/>
</dbReference>
<dbReference type="GO" id="GO:0016298">
    <property type="term" value="F:lipase activity"/>
    <property type="evidence" value="ECO:0007669"/>
    <property type="project" value="TreeGrafter"/>
</dbReference>
<name>A0A0N4W1U5_HAEPC</name>
<dbReference type="AlphaFoldDB" id="A0A0N4W1U5"/>
<dbReference type="SUPFAM" id="SSF53474">
    <property type="entry name" value="alpha/beta-Hydrolases"/>
    <property type="match status" value="1"/>
</dbReference>
<dbReference type="Pfam" id="PF01674">
    <property type="entry name" value="Lipase_2"/>
    <property type="match status" value="1"/>
</dbReference>
<dbReference type="Gene3D" id="3.40.50.1820">
    <property type="entry name" value="alpha/beta hydrolase"/>
    <property type="match status" value="1"/>
</dbReference>
<dbReference type="OMA" id="EYGNMVW"/>
<evidence type="ECO:0000313" key="1">
    <source>
        <dbReference type="WBParaSite" id="HPLM_0000364501-mRNA-1"/>
    </source>
</evidence>
<dbReference type="PANTHER" id="PTHR32015">
    <property type="entry name" value="FASTING INDUCED LIPASE"/>
    <property type="match status" value="1"/>
</dbReference>